<reference evidence="4 5" key="1">
    <citation type="submission" date="2015-07" db="EMBL/GenBank/DDBJ databases">
        <title>The draft genome sequence of Leadbetterella sp. JN14-9.</title>
        <authorList>
            <person name="Liu Y."/>
            <person name="Du J."/>
            <person name="Shao Z."/>
        </authorList>
    </citation>
    <scope>NUCLEOTIDE SEQUENCE [LARGE SCALE GENOMIC DNA]</scope>
    <source>
        <strain evidence="4 5">JN14-9</strain>
    </source>
</reference>
<dbReference type="STRING" id="1605367.AFM12_16140"/>
<dbReference type="InterPro" id="IPR001789">
    <property type="entry name" value="Sig_transdc_resp-reg_receiver"/>
</dbReference>
<evidence type="ECO:0000259" key="3">
    <source>
        <dbReference type="PROSITE" id="PS50110"/>
    </source>
</evidence>
<feature type="domain" description="Response regulatory" evidence="3">
    <location>
        <begin position="5"/>
        <end position="119"/>
    </location>
</feature>
<dbReference type="GO" id="GO:0000160">
    <property type="term" value="P:phosphorelay signal transduction system"/>
    <property type="evidence" value="ECO:0007669"/>
    <property type="project" value="InterPro"/>
</dbReference>
<keyword evidence="1 2" id="KW-0597">Phosphoprotein</keyword>
<dbReference type="SUPFAM" id="SSF52172">
    <property type="entry name" value="CheY-like"/>
    <property type="match status" value="1"/>
</dbReference>
<keyword evidence="5" id="KW-1185">Reference proteome</keyword>
<organism evidence="4 5">
    <name type="scientific">Jiulongibacter sediminis</name>
    <dbReference type="NCBI Taxonomy" id="1605367"/>
    <lineage>
        <taxon>Bacteria</taxon>
        <taxon>Pseudomonadati</taxon>
        <taxon>Bacteroidota</taxon>
        <taxon>Cytophagia</taxon>
        <taxon>Cytophagales</taxon>
        <taxon>Leadbetterellaceae</taxon>
        <taxon>Jiulongibacter</taxon>
    </lineage>
</organism>
<dbReference type="InterPro" id="IPR011006">
    <property type="entry name" value="CheY-like_superfamily"/>
</dbReference>
<dbReference type="Proteomes" id="UP000050454">
    <property type="component" value="Unassembled WGS sequence"/>
</dbReference>
<sequence>MYTKKIFLVDDDPFWVAVLKQILAEIGYTNVLTFEGGEDCLANLYLNPEVIFLDKEMQDMDGLDVLDKIKDSNPAIEVVFCTSLEDLSVAIKALRSGSNDFLLKTNVNKKEVSELLEKIHLTC</sequence>
<comment type="caution">
    <text evidence="4">The sequence shown here is derived from an EMBL/GenBank/DDBJ whole genome shotgun (WGS) entry which is preliminary data.</text>
</comment>
<dbReference type="PANTHER" id="PTHR44591">
    <property type="entry name" value="STRESS RESPONSE REGULATOR PROTEIN 1"/>
    <property type="match status" value="1"/>
</dbReference>
<dbReference type="CDD" id="cd00156">
    <property type="entry name" value="REC"/>
    <property type="match status" value="1"/>
</dbReference>
<evidence type="ECO:0000313" key="4">
    <source>
        <dbReference type="EMBL" id="KPM47317.1"/>
    </source>
</evidence>
<feature type="modified residue" description="4-aspartylphosphate" evidence="2">
    <location>
        <position position="54"/>
    </location>
</feature>
<dbReference type="Gene3D" id="3.40.50.2300">
    <property type="match status" value="1"/>
</dbReference>
<dbReference type="InterPro" id="IPR050595">
    <property type="entry name" value="Bact_response_regulator"/>
</dbReference>
<dbReference type="EMBL" id="LGTQ01000012">
    <property type="protein sequence ID" value="KPM47317.1"/>
    <property type="molecule type" value="Genomic_DNA"/>
</dbReference>
<evidence type="ECO:0000313" key="5">
    <source>
        <dbReference type="Proteomes" id="UP000050454"/>
    </source>
</evidence>
<gene>
    <name evidence="4" type="ORF">AFM12_16140</name>
</gene>
<evidence type="ECO:0000256" key="2">
    <source>
        <dbReference type="PROSITE-ProRule" id="PRU00169"/>
    </source>
</evidence>
<proteinExistence type="predicted"/>
<protein>
    <submittedName>
        <fullName evidence="4">Transcriptional regulator</fullName>
    </submittedName>
</protein>
<dbReference type="Pfam" id="PF00072">
    <property type="entry name" value="Response_reg"/>
    <property type="match status" value="1"/>
</dbReference>
<dbReference type="RefSeq" id="WP_055150223.1">
    <property type="nucleotide sequence ID" value="NZ_JXSZ01000012.1"/>
</dbReference>
<dbReference type="SMART" id="SM00448">
    <property type="entry name" value="REC"/>
    <property type="match status" value="1"/>
</dbReference>
<dbReference type="AlphaFoldDB" id="A0A0P7C043"/>
<dbReference type="OrthoDB" id="1118837at2"/>
<name>A0A0P7C043_9BACT</name>
<dbReference type="PROSITE" id="PS50110">
    <property type="entry name" value="RESPONSE_REGULATORY"/>
    <property type="match status" value="1"/>
</dbReference>
<dbReference type="PANTHER" id="PTHR44591:SF3">
    <property type="entry name" value="RESPONSE REGULATORY DOMAIN-CONTAINING PROTEIN"/>
    <property type="match status" value="1"/>
</dbReference>
<accession>A0A0P7C043</accession>
<evidence type="ECO:0000256" key="1">
    <source>
        <dbReference type="ARBA" id="ARBA00022553"/>
    </source>
</evidence>